<comment type="caution">
    <text evidence="9">The sequence shown here is derived from an EMBL/GenBank/DDBJ whole genome shotgun (WGS) entry which is preliminary data.</text>
</comment>
<comment type="subcellular location">
    <subcellularLocation>
        <location evidence="1">Cell outer membrane</location>
    </subcellularLocation>
</comment>
<dbReference type="PANTHER" id="PTHR30026:SF20">
    <property type="entry name" value="OUTER MEMBRANE PROTEIN TOLC"/>
    <property type="match status" value="1"/>
</dbReference>
<dbReference type="InterPro" id="IPR003423">
    <property type="entry name" value="OMP_efflux"/>
</dbReference>
<keyword evidence="7" id="KW-0998">Cell outer membrane</keyword>
<organism evidence="9 10">
    <name type="scientific">candidate division KSB3 bacterium</name>
    <dbReference type="NCBI Taxonomy" id="2044937"/>
    <lineage>
        <taxon>Bacteria</taxon>
        <taxon>candidate division KSB3</taxon>
    </lineage>
</organism>
<proteinExistence type="inferred from homology"/>
<accession>A0A9D5JWK8</accession>
<evidence type="ECO:0000256" key="1">
    <source>
        <dbReference type="ARBA" id="ARBA00004442"/>
    </source>
</evidence>
<dbReference type="Gene3D" id="1.20.1600.10">
    <property type="entry name" value="Outer membrane efflux proteins (OEP)"/>
    <property type="match status" value="1"/>
</dbReference>
<dbReference type="GO" id="GO:0009279">
    <property type="term" value="C:cell outer membrane"/>
    <property type="evidence" value="ECO:0007669"/>
    <property type="project" value="UniProtKB-SubCell"/>
</dbReference>
<evidence type="ECO:0000256" key="4">
    <source>
        <dbReference type="ARBA" id="ARBA00022452"/>
    </source>
</evidence>
<feature type="non-terminal residue" evidence="9">
    <location>
        <position position="1"/>
    </location>
</feature>
<dbReference type="GO" id="GO:0015562">
    <property type="term" value="F:efflux transmembrane transporter activity"/>
    <property type="evidence" value="ECO:0007669"/>
    <property type="project" value="InterPro"/>
</dbReference>
<dbReference type="Proteomes" id="UP000649604">
    <property type="component" value="Unassembled WGS sequence"/>
</dbReference>
<protein>
    <recommendedName>
        <fullName evidence="11">Transporter</fullName>
    </recommendedName>
</protein>
<evidence type="ECO:0000313" key="9">
    <source>
        <dbReference type="EMBL" id="MBD3325046.1"/>
    </source>
</evidence>
<evidence type="ECO:0000256" key="7">
    <source>
        <dbReference type="ARBA" id="ARBA00023237"/>
    </source>
</evidence>
<keyword evidence="3" id="KW-0813">Transport</keyword>
<keyword evidence="8" id="KW-0175">Coiled coil</keyword>
<dbReference type="Pfam" id="PF02321">
    <property type="entry name" value="OEP"/>
    <property type="match status" value="2"/>
</dbReference>
<dbReference type="GO" id="GO:0015288">
    <property type="term" value="F:porin activity"/>
    <property type="evidence" value="ECO:0007669"/>
    <property type="project" value="TreeGrafter"/>
</dbReference>
<dbReference type="GO" id="GO:1990281">
    <property type="term" value="C:efflux pump complex"/>
    <property type="evidence" value="ECO:0007669"/>
    <property type="project" value="TreeGrafter"/>
</dbReference>
<feature type="coiled-coil region" evidence="8">
    <location>
        <begin position="115"/>
        <end position="145"/>
    </location>
</feature>
<keyword evidence="5" id="KW-0812">Transmembrane</keyword>
<evidence type="ECO:0000256" key="3">
    <source>
        <dbReference type="ARBA" id="ARBA00022448"/>
    </source>
</evidence>
<dbReference type="AlphaFoldDB" id="A0A9D5JWK8"/>
<sequence length="304" mass="34274">LLAQQQLMINVASAYYGILRDQILIDVNERALERARLLLQAAEAKLEVGMASKMDVFRAELQVLTAENGMVDAAESFENTRRRFNLLLGADLETDVALSSQLEYTPMTVNKDLLVQQALENRLEILNEQENVEEAERRVKIAKQNLYPPLDVTVQYTWSGEGNAFEDSLDIETSFWGIGLRSSFDLNLAQERAAYQQAQLSLNSAVRSLESTRQDVMLEVLQTITSVQQAQARVQLQERSVLQAEKQLELSQLRYKKGLSDNLDVIDAEEALMQAKSSYYSAIVQHLIAKMKLKQATGTLDVPF</sequence>
<evidence type="ECO:0000313" key="10">
    <source>
        <dbReference type="Proteomes" id="UP000649604"/>
    </source>
</evidence>
<evidence type="ECO:0000256" key="5">
    <source>
        <dbReference type="ARBA" id="ARBA00022692"/>
    </source>
</evidence>
<name>A0A9D5JWK8_9BACT</name>
<evidence type="ECO:0000256" key="6">
    <source>
        <dbReference type="ARBA" id="ARBA00023136"/>
    </source>
</evidence>
<evidence type="ECO:0000256" key="2">
    <source>
        <dbReference type="ARBA" id="ARBA00007613"/>
    </source>
</evidence>
<dbReference type="EMBL" id="WJJP01000345">
    <property type="protein sequence ID" value="MBD3325046.1"/>
    <property type="molecule type" value="Genomic_DNA"/>
</dbReference>
<gene>
    <name evidence="9" type="ORF">GF339_10705</name>
</gene>
<keyword evidence="6" id="KW-0472">Membrane</keyword>
<dbReference type="SUPFAM" id="SSF56954">
    <property type="entry name" value="Outer membrane efflux proteins (OEP)"/>
    <property type="match status" value="1"/>
</dbReference>
<dbReference type="InterPro" id="IPR051906">
    <property type="entry name" value="TolC-like"/>
</dbReference>
<keyword evidence="4" id="KW-1134">Transmembrane beta strand</keyword>
<evidence type="ECO:0000256" key="8">
    <source>
        <dbReference type="SAM" id="Coils"/>
    </source>
</evidence>
<reference evidence="9" key="1">
    <citation type="submission" date="2019-11" db="EMBL/GenBank/DDBJ databases">
        <title>Microbial mats filling the niche in hypersaline microbial mats.</title>
        <authorList>
            <person name="Wong H.L."/>
            <person name="Macleod F.I."/>
            <person name="White R.A. III"/>
            <person name="Burns B.P."/>
        </authorList>
    </citation>
    <scope>NUCLEOTIDE SEQUENCE</scope>
    <source>
        <strain evidence="9">Rbin_158</strain>
    </source>
</reference>
<dbReference type="PANTHER" id="PTHR30026">
    <property type="entry name" value="OUTER MEMBRANE PROTEIN TOLC"/>
    <property type="match status" value="1"/>
</dbReference>
<comment type="similarity">
    <text evidence="2">Belongs to the outer membrane factor (OMF) (TC 1.B.17) family.</text>
</comment>
<evidence type="ECO:0008006" key="11">
    <source>
        <dbReference type="Google" id="ProtNLM"/>
    </source>
</evidence>